<dbReference type="Gene3D" id="3.40.109.10">
    <property type="entry name" value="NADH Oxidase"/>
    <property type="match status" value="1"/>
</dbReference>
<dbReference type="Proteomes" id="UP000029014">
    <property type="component" value="Unassembled WGS sequence"/>
</dbReference>
<protein>
    <recommendedName>
        <fullName evidence="3">Nitroreductase</fullName>
    </recommendedName>
</protein>
<dbReference type="EMBL" id="JGZD01000001">
    <property type="protein sequence ID" value="KFI74241.1"/>
    <property type="molecule type" value="Genomic_DNA"/>
</dbReference>
<comment type="caution">
    <text evidence="1">The sequence shown here is derived from an EMBL/GenBank/DDBJ whole genome shotgun (WGS) entry which is preliminary data.</text>
</comment>
<organism evidence="1 2">
    <name type="scientific">Bifidobacterium minimum</name>
    <dbReference type="NCBI Taxonomy" id="1693"/>
    <lineage>
        <taxon>Bacteria</taxon>
        <taxon>Bacillati</taxon>
        <taxon>Actinomycetota</taxon>
        <taxon>Actinomycetes</taxon>
        <taxon>Bifidobacteriales</taxon>
        <taxon>Bifidobacteriaceae</taxon>
        <taxon>Bifidobacterium</taxon>
    </lineage>
</organism>
<gene>
    <name evidence="1" type="ORF">BMIN_1142</name>
</gene>
<dbReference type="AlphaFoldDB" id="A0A087BT91"/>
<name>A0A087BT91_9BIFI</name>
<keyword evidence="2" id="KW-1185">Reference proteome</keyword>
<evidence type="ECO:0000313" key="2">
    <source>
        <dbReference type="Proteomes" id="UP000029014"/>
    </source>
</evidence>
<evidence type="ECO:0008006" key="3">
    <source>
        <dbReference type="Google" id="ProtNLM"/>
    </source>
</evidence>
<dbReference type="InterPro" id="IPR000415">
    <property type="entry name" value="Nitroreductase-like"/>
</dbReference>
<proteinExistence type="predicted"/>
<accession>A0A087BT91</accession>
<evidence type="ECO:0000313" key="1">
    <source>
        <dbReference type="EMBL" id="KFI74241.1"/>
    </source>
</evidence>
<dbReference type="GO" id="GO:0016491">
    <property type="term" value="F:oxidoreductase activity"/>
    <property type="evidence" value="ECO:0007669"/>
    <property type="project" value="InterPro"/>
</dbReference>
<dbReference type="SUPFAM" id="SSF55469">
    <property type="entry name" value="FMN-dependent nitroreductase-like"/>
    <property type="match status" value="1"/>
</dbReference>
<reference evidence="1 2" key="1">
    <citation type="submission" date="2014-03" db="EMBL/GenBank/DDBJ databases">
        <title>Genomics of Bifidobacteria.</title>
        <authorList>
            <person name="Ventura M."/>
            <person name="Milani C."/>
            <person name="Lugli G.A."/>
        </authorList>
    </citation>
    <scope>NUCLEOTIDE SEQUENCE [LARGE SCALE GENOMIC DNA]</scope>
    <source>
        <strain evidence="1 2">LMG 11592</strain>
    </source>
</reference>
<dbReference type="STRING" id="1693.BMIN_1142"/>
<sequence>MSESSSTPDIITTLLTRRSIRKFTAEPVAPEIVDVLEQAAQRRHQASISMTGRRYAWRIRI</sequence>